<evidence type="ECO:0000259" key="1">
    <source>
        <dbReference type="Pfam" id="PF00501"/>
    </source>
</evidence>
<feature type="non-terminal residue" evidence="3">
    <location>
        <position position="1"/>
    </location>
</feature>
<keyword evidence="4" id="KW-1185">Reference proteome</keyword>
<dbReference type="InterPro" id="IPR042099">
    <property type="entry name" value="ANL_N_sf"/>
</dbReference>
<dbReference type="InterPro" id="IPR020845">
    <property type="entry name" value="AMP-binding_CS"/>
</dbReference>
<sequence length="497" mass="53628">GPVISLISPNDVDFGTVIWAAHKLGCTVAPSNAGATAEELIHQLRLSGATFVIAHPASLSRALSAAAACGIPPQRVVILSRQTSSVHRSSCRTIEQIICLGRDASARGASVDPQHDDNASPRAAFLCFSSGTTGLPKAVVVPHRALIADILLTAATSIPATRHYAPGSDSVLGVIPMSHMYGLLTLVHLYPYLGITSTLYETLPPFEEFLDSVERLHIEHLLVVPPLINAFLKHPKGAGRTYPFFKSCLVAAAPLDEEREKQFRALGGPDFHLSQVFGMTETGASNTVHIYETFSHFHSWPNYRSVIRQRSGRVCGRLLPCVTAKIVDGDGRIVPIGSPGELLVKGPQVCLGYLDNPAATGEALDNEGFLRTGDLVIVNEHGDIFVKERLKQIIKSKGFQVSPAELEGHILGHPFVQDVGVIGRPDERAGEVPVAFITLSAAGRQAAATSVSRVEEDVKLFVKEHKSTYKWLGDVFIVEEIPKLPSGKILVRELKKL</sequence>
<evidence type="ECO:0000313" key="4">
    <source>
        <dbReference type="Proteomes" id="UP000077266"/>
    </source>
</evidence>
<dbReference type="InParanoid" id="A0A165Z1W2"/>
<dbReference type="Proteomes" id="UP000077266">
    <property type="component" value="Unassembled WGS sequence"/>
</dbReference>
<feature type="non-terminal residue" evidence="3">
    <location>
        <position position="497"/>
    </location>
</feature>
<dbReference type="EMBL" id="KV426808">
    <property type="protein sequence ID" value="KZV78649.1"/>
    <property type="molecule type" value="Genomic_DNA"/>
</dbReference>
<dbReference type="Pfam" id="PF13193">
    <property type="entry name" value="AMP-binding_C"/>
    <property type="match status" value="1"/>
</dbReference>
<dbReference type="AlphaFoldDB" id="A0A165Z1W2"/>
<dbReference type="PROSITE" id="PS00455">
    <property type="entry name" value="AMP_BINDING"/>
    <property type="match status" value="1"/>
</dbReference>
<evidence type="ECO:0000313" key="3">
    <source>
        <dbReference type="EMBL" id="KZV78649.1"/>
    </source>
</evidence>
<dbReference type="InterPro" id="IPR025110">
    <property type="entry name" value="AMP-bd_C"/>
</dbReference>
<dbReference type="OrthoDB" id="6509636at2759"/>
<evidence type="ECO:0000259" key="2">
    <source>
        <dbReference type="Pfam" id="PF13193"/>
    </source>
</evidence>
<feature type="domain" description="AMP-binding enzyme C-terminal" evidence="2">
    <location>
        <begin position="405"/>
        <end position="488"/>
    </location>
</feature>
<feature type="domain" description="AMP-dependent synthetase/ligase" evidence="1">
    <location>
        <begin position="2"/>
        <end position="354"/>
    </location>
</feature>
<dbReference type="STRING" id="1314781.A0A165Z1W2"/>
<dbReference type="InterPro" id="IPR000873">
    <property type="entry name" value="AMP-dep_synth/lig_dom"/>
</dbReference>
<dbReference type="InterPro" id="IPR045851">
    <property type="entry name" value="AMP-bd_C_sf"/>
</dbReference>
<dbReference type="Pfam" id="PF00501">
    <property type="entry name" value="AMP-binding"/>
    <property type="match status" value="1"/>
</dbReference>
<dbReference type="GO" id="GO:0016405">
    <property type="term" value="F:CoA-ligase activity"/>
    <property type="evidence" value="ECO:0007669"/>
    <property type="project" value="TreeGrafter"/>
</dbReference>
<dbReference type="SUPFAM" id="SSF56801">
    <property type="entry name" value="Acetyl-CoA synthetase-like"/>
    <property type="match status" value="1"/>
</dbReference>
<dbReference type="PANTHER" id="PTHR24096">
    <property type="entry name" value="LONG-CHAIN-FATTY-ACID--COA LIGASE"/>
    <property type="match status" value="1"/>
</dbReference>
<organism evidence="3 4">
    <name type="scientific">Exidia glandulosa HHB12029</name>
    <dbReference type="NCBI Taxonomy" id="1314781"/>
    <lineage>
        <taxon>Eukaryota</taxon>
        <taxon>Fungi</taxon>
        <taxon>Dikarya</taxon>
        <taxon>Basidiomycota</taxon>
        <taxon>Agaricomycotina</taxon>
        <taxon>Agaricomycetes</taxon>
        <taxon>Auriculariales</taxon>
        <taxon>Exidiaceae</taxon>
        <taxon>Exidia</taxon>
    </lineage>
</organism>
<reference evidence="3 4" key="1">
    <citation type="journal article" date="2016" name="Mol. Biol. Evol.">
        <title>Comparative Genomics of Early-Diverging Mushroom-Forming Fungi Provides Insights into the Origins of Lignocellulose Decay Capabilities.</title>
        <authorList>
            <person name="Nagy L.G."/>
            <person name="Riley R."/>
            <person name="Tritt A."/>
            <person name="Adam C."/>
            <person name="Daum C."/>
            <person name="Floudas D."/>
            <person name="Sun H."/>
            <person name="Yadav J.S."/>
            <person name="Pangilinan J."/>
            <person name="Larsson K.H."/>
            <person name="Matsuura K."/>
            <person name="Barry K."/>
            <person name="Labutti K."/>
            <person name="Kuo R."/>
            <person name="Ohm R.A."/>
            <person name="Bhattacharya S.S."/>
            <person name="Shirouzu T."/>
            <person name="Yoshinaga Y."/>
            <person name="Martin F.M."/>
            <person name="Grigoriev I.V."/>
            <person name="Hibbett D.S."/>
        </authorList>
    </citation>
    <scope>NUCLEOTIDE SEQUENCE [LARGE SCALE GENOMIC DNA]</scope>
    <source>
        <strain evidence="3 4">HHB12029</strain>
    </source>
</reference>
<dbReference type="Gene3D" id="3.40.50.12780">
    <property type="entry name" value="N-terminal domain of ligase-like"/>
    <property type="match status" value="1"/>
</dbReference>
<dbReference type="PANTHER" id="PTHR24096:SF422">
    <property type="entry name" value="BCDNA.GH02901"/>
    <property type="match status" value="1"/>
</dbReference>
<proteinExistence type="predicted"/>
<dbReference type="Gene3D" id="3.30.300.30">
    <property type="match status" value="1"/>
</dbReference>
<protein>
    <submittedName>
        <fullName evidence="3">Acetyl-CoA synthetase-like protein</fullName>
    </submittedName>
</protein>
<accession>A0A165Z1W2</accession>
<name>A0A165Z1W2_EXIGL</name>
<gene>
    <name evidence="3" type="ORF">EXIGLDRAFT_579801</name>
</gene>